<evidence type="ECO:0000313" key="1">
    <source>
        <dbReference type="EMBL" id="GAA4438018.1"/>
    </source>
</evidence>
<evidence type="ECO:0008006" key="3">
    <source>
        <dbReference type="Google" id="ProtNLM"/>
    </source>
</evidence>
<protein>
    <recommendedName>
        <fullName evidence="3">Por secretion system C-terminal sorting domain-containing protein</fullName>
    </recommendedName>
</protein>
<dbReference type="EMBL" id="BAABHC010000016">
    <property type="protein sequence ID" value="GAA4438018.1"/>
    <property type="molecule type" value="Genomic_DNA"/>
</dbReference>
<name>A0ABP8LVI1_9BACT</name>
<dbReference type="SUPFAM" id="SSF52266">
    <property type="entry name" value="SGNH hydrolase"/>
    <property type="match status" value="1"/>
</dbReference>
<dbReference type="Proteomes" id="UP001500552">
    <property type="component" value="Unassembled WGS sequence"/>
</dbReference>
<comment type="caution">
    <text evidence="1">The sequence shown here is derived from an EMBL/GenBank/DDBJ whole genome shotgun (WGS) entry which is preliminary data.</text>
</comment>
<dbReference type="Gene3D" id="2.60.40.10">
    <property type="entry name" value="Immunoglobulins"/>
    <property type="match status" value="1"/>
</dbReference>
<dbReference type="InterPro" id="IPR001087">
    <property type="entry name" value="GDSL"/>
</dbReference>
<reference evidence="2" key="1">
    <citation type="journal article" date="2019" name="Int. J. Syst. Evol. Microbiol.">
        <title>The Global Catalogue of Microorganisms (GCM) 10K type strain sequencing project: providing services to taxonomists for standard genome sequencing and annotation.</title>
        <authorList>
            <consortium name="The Broad Institute Genomics Platform"/>
            <consortium name="The Broad Institute Genome Sequencing Center for Infectious Disease"/>
            <person name="Wu L."/>
            <person name="Ma J."/>
        </authorList>
    </citation>
    <scope>NUCLEOTIDE SEQUENCE [LARGE SCALE GENOMIC DNA]</scope>
    <source>
        <strain evidence="2">JCM 17926</strain>
    </source>
</reference>
<dbReference type="InterPro" id="IPR036514">
    <property type="entry name" value="SGNH_hydro_sf"/>
</dbReference>
<dbReference type="PANTHER" id="PTHR30383">
    <property type="entry name" value="THIOESTERASE 1/PROTEASE 1/LYSOPHOSPHOLIPASE L1"/>
    <property type="match status" value="1"/>
</dbReference>
<dbReference type="RefSeq" id="WP_345160616.1">
    <property type="nucleotide sequence ID" value="NZ_BAABHC010000016.1"/>
</dbReference>
<dbReference type="Gene3D" id="3.40.50.1110">
    <property type="entry name" value="SGNH hydrolase"/>
    <property type="match status" value="1"/>
</dbReference>
<accession>A0ABP8LVI1</accession>
<organism evidence="1 2">
    <name type="scientific">Pontibacter saemangeumensis</name>
    <dbReference type="NCBI Taxonomy" id="1084525"/>
    <lineage>
        <taxon>Bacteria</taxon>
        <taxon>Pseudomonadati</taxon>
        <taxon>Bacteroidota</taxon>
        <taxon>Cytophagia</taxon>
        <taxon>Cytophagales</taxon>
        <taxon>Hymenobacteraceae</taxon>
        <taxon>Pontibacter</taxon>
    </lineage>
</organism>
<evidence type="ECO:0000313" key="2">
    <source>
        <dbReference type="Proteomes" id="UP001500552"/>
    </source>
</evidence>
<dbReference type="Pfam" id="PF00657">
    <property type="entry name" value="Lipase_GDSL"/>
    <property type="match status" value="1"/>
</dbReference>
<dbReference type="PANTHER" id="PTHR30383:SF5">
    <property type="entry name" value="SGNH HYDROLASE-TYPE ESTERASE DOMAIN-CONTAINING PROTEIN"/>
    <property type="match status" value="1"/>
</dbReference>
<gene>
    <name evidence="1" type="ORF">GCM10023188_32880</name>
</gene>
<dbReference type="InterPro" id="IPR051532">
    <property type="entry name" value="Ester_Hydrolysis_Enzymes"/>
</dbReference>
<dbReference type="InterPro" id="IPR013783">
    <property type="entry name" value="Ig-like_fold"/>
</dbReference>
<sequence length="425" mass="46215">MPLGDSNTEGVASFEITVENRVAYRDKLEELLDASKLKGLYDFVGSERTGGSLMHDTEHAGFGGARDEDIAELLRNGKFEYYNTGDYHGPGLEPGYAGYLDMYDPDIILLHIGTNEAWKNPGDVSEVVDILDQIDAYEDREKKDVTVILAKIILSDGRDPSVDTDIITYNNAVSEMVKTRVEAGDLLVQVDMQEGAGLVYESAEAGGDMADQLHLTPGGYAKMAQVWFDAIMSTNAVLPVELMEFKAVYKGGQVQLKWSTASEQDNARFEVERMQEEQPFVTIGAVAGAGNSSSLLRYTYPDAAAPAGQLYYRLKQVDSDGTYSYSNVIAVSLPGAIGLTTKIYPNPTDGTAAVYLSASGFMKAAPVELTLRDAKGRKLFYQTLRAGTQGILNAAIPLPQGLAQGFYIGELTSSVGSRRFKLLVR</sequence>
<proteinExistence type="predicted"/>
<keyword evidence="2" id="KW-1185">Reference proteome</keyword>